<proteinExistence type="predicted"/>
<organism evidence="1">
    <name type="scientific">Anguilla anguilla</name>
    <name type="common">European freshwater eel</name>
    <name type="synonym">Muraena anguilla</name>
    <dbReference type="NCBI Taxonomy" id="7936"/>
    <lineage>
        <taxon>Eukaryota</taxon>
        <taxon>Metazoa</taxon>
        <taxon>Chordata</taxon>
        <taxon>Craniata</taxon>
        <taxon>Vertebrata</taxon>
        <taxon>Euteleostomi</taxon>
        <taxon>Actinopterygii</taxon>
        <taxon>Neopterygii</taxon>
        <taxon>Teleostei</taxon>
        <taxon>Anguilliformes</taxon>
        <taxon>Anguillidae</taxon>
        <taxon>Anguilla</taxon>
    </lineage>
</organism>
<reference evidence="1" key="2">
    <citation type="journal article" date="2015" name="Fish Shellfish Immunol.">
        <title>Early steps in the European eel (Anguilla anguilla)-Vibrio vulnificus interaction in the gills: Role of the RtxA13 toxin.</title>
        <authorList>
            <person name="Callol A."/>
            <person name="Pajuelo D."/>
            <person name="Ebbesson L."/>
            <person name="Teles M."/>
            <person name="MacKenzie S."/>
            <person name="Amaro C."/>
        </authorList>
    </citation>
    <scope>NUCLEOTIDE SEQUENCE</scope>
</reference>
<name>A0A0E9Q632_ANGAN</name>
<dbReference type="EMBL" id="GBXM01096595">
    <property type="protein sequence ID" value="JAH11982.1"/>
    <property type="molecule type" value="Transcribed_RNA"/>
</dbReference>
<accession>A0A0E9Q632</accession>
<protein>
    <submittedName>
        <fullName evidence="1">Uncharacterized protein</fullName>
    </submittedName>
</protein>
<reference evidence="1" key="1">
    <citation type="submission" date="2014-11" db="EMBL/GenBank/DDBJ databases">
        <authorList>
            <person name="Amaro Gonzalez C."/>
        </authorList>
    </citation>
    <scope>NUCLEOTIDE SEQUENCE</scope>
</reference>
<sequence>MQHNDKLNLKCNIWKMFFHETLIHKVPL</sequence>
<dbReference type="AlphaFoldDB" id="A0A0E9Q632"/>
<evidence type="ECO:0000313" key="1">
    <source>
        <dbReference type="EMBL" id="JAH11982.1"/>
    </source>
</evidence>